<dbReference type="Pfam" id="PF00588">
    <property type="entry name" value="SpoU_methylase"/>
    <property type="match status" value="1"/>
</dbReference>
<dbReference type="Proteomes" id="UP000054537">
    <property type="component" value="Unassembled WGS sequence"/>
</dbReference>
<proteinExistence type="predicted"/>
<evidence type="ECO:0000313" key="5">
    <source>
        <dbReference type="Proteomes" id="UP000054537"/>
    </source>
</evidence>
<evidence type="ECO:0000313" key="4">
    <source>
        <dbReference type="EMBL" id="KHD75807.1"/>
    </source>
</evidence>
<gene>
    <name evidence="4" type="ORF">MB27_20395</name>
</gene>
<name>A0A0A6X6T4_ACTUT</name>
<keyword evidence="2" id="KW-0808">Transferase</keyword>
<dbReference type="EMBL" id="JRTT01000023">
    <property type="protein sequence ID" value="KHD75807.1"/>
    <property type="molecule type" value="Genomic_DNA"/>
</dbReference>
<evidence type="ECO:0000256" key="1">
    <source>
        <dbReference type="ARBA" id="ARBA00022603"/>
    </source>
</evidence>
<organism evidence="4 5">
    <name type="scientific">Actinoplanes utahensis</name>
    <dbReference type="NCBI Taxonomy" id="1869"/>
    <lineage>
        <taxon>Bacteria</taxon>
        <taxon>Bacillati</taxon>
        <taxon>Actinomycetota</taxon>
        <taxon>Actinomycetes</taxon>
        <taxon>Micromonosporales</taxon>
        <taxon>Micromonosporaceae</taxon>
        <taxon>Actinoplanes</taxon>
    </lineage>
</organism>
<dbReference type="InterPro" id="IPR029026">
    <property type="entry name" value="tRNA_m1G_MTases_N"/>
</dbReference>
<dbReference type="GO" id="GO:0008173">
    <property type="term" value="F:RNA methyltransferase activity"/>
    <property type="evidence" value="ECO:0007669"/>
    <property type="project" value="InterPro"/>
</dbReference>
<dbReference type="InterPro" id="IPR029028">
    <property type="entry name" value="Alpha/beta_knot_MTases"/>
</dbReference>
<keyword evidence="5" id="KW-1185">Reference proteome</keyword>
<protein>
    <recommendedName>
        <fullName evidence="3">tRNA/rRNA methyltransferase SpoU type domain-containing protein</fullName>
    </recommendedName>
</protein>
<comment type="caution">
    <text evidence="4">The sequence shown here is derived from an EMBL/GenBank/DDBJ whole genome shotgun (WGS) entry which is preliminary data.</text>
</comment>
<dbReference type="AlphaFoldDB" id="A0A0A6X6T4"/>
<dbReference type="InterPro" id="IPR001537">
    <property type="entry name" value="SpoU_MeTrfase"/>
</dbReference>
<dbReference type="PANTHER" id="PTHR43191">
    <property type="entry name" value="RRNA METHYLTRANSFERASE 3"/>
    <property type="match status" value="1"/>
</dbReference>
<dbReference type="STRING" id="1869.MB27_20395"/>
<dbReference type="PANTHER" id="PTHR43191:SF2">
    <property type="entry name" value="RRNA METHYLTRANSFERASE 3, MITOCHONDRIAL"/>
    <property type="match status" value="1"/>
</dbReference>
<dbReference type="SUPFAM" id="SSF75217">
    <property type="entry name" value="alpha/beta knot"/>
    <property type="match status" value="1"/>
</dbReference>
<dbReference type="eggNOG" id="COG0566">
    <property type="taxonomic scope" value="Bacteria"/>
</dbReference>
<dbReference type="RefSeq" id="WP_043526620.1">
    <property type="nucleotide sequence ID" value="NZ_BAABKU010000048.1"/>
</dbReference>
<dbReference type="GO" id="GO:0032259">
    <property type="term" value="P:methylation"/>
    <property type="evidence" value="ECO:0007669"/>
    <property type="project" value="UniProtKB-KW"/>
</dbReference>
<evidence type="ECO:0000256" key="2">
    <source>
        <dbReference type="ARBA" id="ARBA00022679"/>
    </source>
</evidence>
<reference evidence="4 5" key="1">
    <citation type="submission" date="2014-10" db="EMBL/GenBank/DDBJ databases">
        <title>Draft genome sequence of Actinoplanes utahensis NRRL 12052.</title>
        <authorList>
            <person name="Velasco-Bucheli B."/>
            <person name="del Cerro C."/>
            <person name="Hormigo D."/>
            <person name="Garcia J.L."/>
            <person name="Acebal C."/>
            <person name="Arroyo M."/>
            <person name="de la Mata I."/>
        </authorList>
    </citation>
    <scope>NUCLEOTIDE SEQUENCE [LARGE SCALE GENOMIC DNA]</scope>
    <source>
        <strain evidence="4 5">NRRL 12052</strain>
    </source>
</reference>
<dbReference type="GO" id="GO:0003723">
    <property type="term" value="F:RNA binding"/>
    <property type="evidence" value="ECO:0007669"/>
    <property type="project" value="InterPro"/>
</dbReference>
<dbReference type="Gene3D" id="3.40.1280.10">
    <property type="match status" value="1"/>
</dbReference>
<feature type="domain" description="tRNA/rRNA methyltransferase SpoU type" evidence="3">
    <location>
        <begin position="4"/>
        <end position="131"/>
    </location>
</feature>
<dbReference type="GO" id="GO:0006396">
    <property type="term" value="P:RNA processing"/>
    <property type="evidence" value="ECO:0007669"/>
    <property type="project" value="InterPro"/>
</dbReference>
<sequence>MHGANLGTLLRTCDAVGACLAVPPFGWVDEVLARGNTLRQPACVHRVGSPLRWLADERRAGAAVLGVELADEAVRLADLPPARRRTVMVLGHEATGIPPEALDLLDGAVEIPMTGTGSSLNVAVAGSLVLYRLAGLL</sequence>
<dbReference type="InterPro" id="IPR051259">
    <property type="entry name" value="rRNA_Methyltransferase"/>
</dbReference>
<evidence type="ECO:0000259" key="3">
    <source>
        <dbReference type="Pfam" id="PF00588"/>
    </source>
</evidence>
<keyword evidence="1" id="KW-0489">Methyltransferase</keyword>
<accession>A0A0A6X6T4</accession>